<accession>A0A4R2RFT8</accession>
<dbReference type="Proteomes" id="UP000294746">
    <property type="component" value="Unassembled WGS sequence"/>
</dbReference>
<proteinExistence type="predicted"/>
<dbReference type="OrthoDB" id="799068at2"/>
<keyword evidence="3" id="KW-1185">Reference proteome</keyword>
<protein>
    <submittedName>
        <fullName evidence="2">Antimicrobial peptide system SdpA family protein</fullName>
    </submittedName>
</protein>
<comment type="caution">
    <text evidence="2">The sequence shown here is derived from an EMBL/GenBank/DDBJ whole genome shotgun (WGS) entry which is preliminary data.</text>
</comment>
<dbReference type="Pfam" id="PF17418">
    <property type="entry name" value="SdpA"/>
    <property type="match status" value="1"/>
</dbReference>
<reference evidence="2 3" key="1">
    <citation type="submission" date="2019-03" db="EMBL/GenBank/DDBJ databases">
        <title>Genomic Encyclopedia of Type Strains, Phase IV (KMG-IV): sequencing the most valuable type-strain genomes for metagenomic binning, comparative biology and taxonomic classification.</title>
        <authorList>
            <person name="Goeker M."/>
        </authorList>
    </citation>
    <scope>NUCLEOTIDE SEQUENCE [LARGE SCALE GENOMIC DNA]</scope>
    <source>
        <strain evidence="2 3">DSM 46831</strain>
    </source>
</reference>
<evidence type="ECO:0000256" key="1">
    <source>
        <dbReference type="SAM" id="Phobius"/>
    </source>
</evidence>
<evidence type="ECO:0000313" key="3">
    <source>
        <dbReference type="Proteomes" id="UP000294746"/>
    </source>
</evidence>
<sequence>MELPKIRSYSRFCWILLISIVIWFLLFFTSIHSVMPVNGIRITEFEKKIKIATWFPQGWGFYSKNPREEQFMTFDISKKDIAANWPNSRSENWFGLKRFGRSQGIEAGLINSKIPRSHFQECRDEPLNCLEKSKIVFELENPTPEPTICGDIGIAFQQPIPWAWSNSRKKIEMPSKVVRVKVICSKK</sequence>
<dbReference type="NCBIfam" id="TIGR04034">
    <property type="entry name" value="export_SdpA"/>
    <property type="match status" value="1"/>
</dbReference>
<evidence type="ECO:0000313" key="2">
    <source>
        <dbReference type="EMBL" id="TCP61544.1"/>
    </source>
</evidence>
<organism evidence="2 3">
    <name type="scientific">Baia soyae</name>
    <dbReference type="NCBI Taxonomy" id="1544746"/>
    <lineage>
        <taxon>Bacteria</taxon>
        <taxon>Bacillati</taxon>
        <taxon>Bacillota</taxon>
        <taxon>Bacilli</taxon>
        <taxon>Bacillales</taxon>
        <taxon>Thermoactinomycetaceae</taxon>
        <taxon>Baia</taxon>
    </lineage>
</organism>
<dbReference type="EMBL" id="SLXV01000060">
    <property type="protein sequence ID" value="TCP61544.1"/>
    <property type="molecule type" value="Genomic_DNA"/>
</dbReference>
<name>A0A4R2RFT8_9BACL</name>
<keyword evidence="1" id="KW-1133">Transmembrane helix</keyword>
<feature type="transmembrane region" description="Helical" evidence="1">
    <location>
        <begin position="12"/>
        <end position="35"/>
    </location>
</feature>
<gene>
    <name evidence="2" type="ORF">EDD57_1606</name>
</gene>
<dbReference type="AlphaFoldDB" id="A0A4R2RFT8"/>
<dbReference type="InterPro" id="IPR023902">
    <property type="entry name" value="Sporulation_SdpA"/>
</dbReference>
<dbReference type="RefSeq" id="WP_131849952.1">
    <property type="nucleotide sequence ID" value="NZ_SLXV01000060.1"/>
</dbReference>
<keyword evidence="1" id="KW-0812">Transmembrane</keyword>
<keyword evidence="1" id="KW-0472">Membrane</keyword>